<dbReference type="PANTHER" id="PTHR37792">
    <property type="entry name" value="RIBONUCLEASE MRP PROTEIN SUBUNIT RMP1"/>
    <property type="match status" value="1"/>
</dbReference>
<proteinExistence type="predicted"/>
<evidence type="ECO:0000313" key="4">
    <source>
        <dbReference type="Proteomes" id="UP000572817"/>
    </source>
</evidence>
<dbReference type="OrthoDB" id="5414547at2759"/>
<dbReference type="Proteomes" id="UP000572817">
    <property type="component" value="Unassembled WGS sequence"/>
</dbReference>
<sequence>MAAKAKPLPTAPPRLKPHELADISTFCDIMHLIHHRNLNQHRHSIWWSSFSVFRRELSHFLSEYNTYLPPADLTNPATTKPSAKASKTAARRAAARLEAWKGDAVPRWYLAFAEVISSTQFSAIGLVLLAILARVAQVAGITATYENEAEQAMQELLRKFAEKDAKELFGAVEQGGIGLLKGDEGPTGEDLGEVVGRRDDIEESGSEAADKSRIRTKLGPKTEKNKQRDKKMVETQPNAEVDSKKKKKEKRVAQLAAEPESEVKEPPRKRKKTKKGKNSAIDDLFAGLSSKMMLKSLALSLAVAATTASAADIHLNFTPVSAQVTSPDLTLATVADVPATPLALAPRNECTSKCDIFDGPCNLRCMDDNDMTCIDLCDPMRGSFLTCINNCVHKAFRHAPTARAAPAVPTQSTDTVAIHQRDIWFNVKTCYTSCPTPLQYCKSYCNFQYAYYCRHCESGSCGVDCPDYLNKGLDSNVRAKRTYTEPASAKLAEANALEPIEASLAERNTPFKSLDLFYLNHGCPDCSLLDKDCYKLCVNRINSRISADETSSAEHPPTPPTRPVRRIAEVNRSTCMDNCDPDDMDCLMNCDDQMGDPSCGARCWGLESPYDCLKDCEKEDVHLEHRVADPSPSLASRDPCMDDCFQVWIDCIKHAQCTNNNGCKDFCNRLGEECNSACPHGPPWM</sequence>
<dbReference type="InterPro" id="IPR047204">
    <property type="entry name" value="RMP1_RBD"/>
</dbReference>
<feature type="domain" description="RNase MRP protein 1 RNA binding" evidence="2">
    <location>
        <begin position="29"/>
        <end position="134"/>
    </location>
</feature>
<accession>A0A8H4N1R9</accession>
<organism evidence="3 4">
    <name type="scientific">Botryosphaeria dothidea</name>
    <dbReference type="NCBI Taxonomy" id="55169"/>
    <lineage>
        <taxon>Eukaryota</taxon>
        <taxon>Fungi</taxon>
        <taxon>Dikarya</taxon>
        <taxon>Ascomycota</taxon>
        <taxon>Pezizomycotina</taxon>
        <taxon>Dothideomycetes</taxon>
        <taxon>Dothideomycetes incertae sedis</taxon>
        <taxon>Botryosphaeriales</taxon>
        <taxon>Botryosphaeriaceae</taxon>
        <taxon>Botryosphaeria</taxon>
    </lineage>
</organism>
<dbReference type="InterPro" id="IPR047205">
    <property type="entry name" value="RMP1"/>
</dbReference>
<name>A0A8H4N1R9_9PEZI</name>
<reference evidence="3" key="1">
    <citation type="submission" date="2020-04" db="EMBL/GenBank/DDBJ databases">
        <title>Genome Assembly and Annotation of Botryosphaeria dothidea sdau 11-99, a Latent Pathogen of Apple Fruit Ring Rot in China.</title>
        <authorList>
            <person name="Yu C."/>
            <person name="Diao Y."/>
            <person name="Lu Q."/>
            <person name="Zhao J."/>
            <person name="Cui S."/>
            <person name="Peng C."/>
            <person name="He B."/>
            <person name="Liu H."/>
        </authorList>
    </citation>
    <scope>NUCLEOTIDE SEQUENCE [LARGE SCALE GENOMIC DNA]</scope>
    <source>
        <strain evidence="3">Sdau11-99</strain>
    </source>
</reference>
<dbReference type="GO" id="GO:0042134">
    <property type="term" value="F:rRNA primary transcript binding"/>
    <property type="evidence" value="ECO:0007669"/>
    <property type="project" value="InterPro"/>
</dbReference>
<feature type="compositionally biased region" description="Basic residues" evidence="1">
    <location>
        <begin position="267"/>
        <end position="277"/>
    </location>
</feature>
<dbReference type="PANTHER" id="PTHR37792:SF1">
    <property type="entry name" value="RIBONUCLEASE MRP PROTEIN SUBUNIT RMP1"/>
    <property type="match status" value="1"/>
</dbReference>
<dbReference type="AlphaFoldDB" id="A0A8H4N1R9"/>
<feature type="compositionally biased region" description="Basic and acidic residues" evidence="1">
    <location>
        <begin position="220"/>
        <end position="233"/>
    </location>
</feature>
<dbReference type="GO" id="GO:0000466">
    <property type="term" value="P:maturation of 5.8S rRNA from tricistronic rRNA transcript (SSU-rRNA, 5.8S rRNA, LSU-rRNA)"/>
    <property type="evidence" value="ECO:0007669"/>
    <property type="project" value="TreeGrafter"/>
</dbReference>
<comment type="caution">
    <text evidence="3">The sequence shown here is derived from an EMBL/GenBank/DDBJ whole genome shotgun (WGS) entry which is preliminary data.</text>
</comment>
<evidence type="ECO:0000256" key="1">
    <source>
        <dbReference type="SAM" id="MobiDB-lite"/>
    </source>
</evidence>
<evidence type="ECO:0000259" key="2">
    <source>
        <dbReference type="Pfam" id="PF20945"/>
    </source>
</evidence>
<dbReference type="Pfam" id="PF20945">
    <property type="entry name" value="RMP1"/>
    <property type="match status" value="1"/>
</dbReference>
<evidence type="ECO:0000313" key="3">
    <source>
        <dbReference type="EMBL" id="KAF4302906.1"/>
    </source>
</evidence>
<feature type="region of interest" description="Disordered" evidence="1">
    <location>
        <begin position="179"/>
        <end position="278"/>
    </location>
</feature>
<dbReference type="CDD" id="cd22573">
    <property type="entry name" value="RMP1_RBD"/>
    <property type="match status" value="1"/>
</dbReference>
<gene>
    <name evidence="3" type="ORF">GTA08_BOTSDO09176</name>
</gene>
<dbReference type="GO" id="GO:0000172">
    <property type="term" value="C:ribonuclease MRP complex"/>
    <property type="evidence" value="ECO:0007669"/>
    <property type="project" value="InterPro"/>
</dbReference>
<dbReference type="GO" id="GO:0000294">
    <property type="term" value="P:nuclear-transcribed mRNA catabolic process, RNase MRP-dependent"/>
    <property type="evidence" value="ECO:0007669"/>
    <property type="project" value="TreeGrafter"/>
</dbReference>
<protein>
    <submittedName>
        <fullName evidence="3">Ribonuclease mrp protein subunit rmp1 protein</fullName>
    </submittedName>
</protein>
<keyword evidence="4" id="KW-1185">Reference proteome</keyword>
<dbReference type="EMBL" id="WWBZ02000062">
    <property type="protein sequence ID" value="KAF4302906.1"/>
    <property type="molecule type" value="Genomic_DNA"/>
</dbReference>